<dbReference type="Gene3D" id="2.30.30.1190">
    <property type="match status" value="1"/>
</dbReference>
<dbReference type="GO" id="GO:0008270">
    <property type="term" value="F:zinc ion binding"/>
    <property type="evidence" value="ECO:0007669"/>
    <property type="project" value="UniProtKB-KW"/>
</dbReference>
<proteinExistence type="predicted"/>
<dbReference type="SUPFAM" id="SSF90229">
    <property type="entry name" value="CCCH zinc finger"/>
    <property type="match status" value="1"/>
</dbReference>
<dbReference type="PANTHER" id="PTHR13119:SF12">
    <property type="entry name" value="PROTEIN SUPPRESSOR OF SABLE"/>
    <property type="match status" value="1"/>
</dbReference>
<sequence>MATTHSGRAFVSMEDTTELEKLTLEEPSHTAAFSFPPYRRRPLRSRTYHTLIQILSHCITTEFPRPHAQGDSVGVESNQVTEENGPINHDKVKSTDVLAPSPSYKELENALAQETDIGKNKEFLGCQDGGVDNKQRTVQESDGMNSGMNGEQEAAQTINISVADILVDDNRTADCAVQIEKEQEDMNSILDFRMDDFGPTGQLKLDEEFSICDLSEVLDSCYGMDMVVESSKEGEDIKENSPDLVKSVPKESEHQLQVKEMELEKLISNLGSVDSFCGVSGDEDIEEGEISGEAGVTDDLLNALSEDLISLGDKTTALVHTSEDIVDKEKSTCKDEKGGRWRNDVSDSSIVNIVDIVNSDGDCKMAGIRSTATEMQGIHAQNVFCDSYMETRRFGPTSPCLESLPPSDKVLQENATEKQISDASMEDVDVNKKKRKKGPLTKERRAKKKRKERIKRAENNRKLGIKRLKLQPVLKPKTVTFCRHYLQGRCHEGEKCKFSHDTVPLTKSKPCSYFARQSCMKGDDCPFDHQLSKYPCDNHTLKGFCSRGSDCLFSHEIPAKQSCSMTSSASKPELKSEQHTRPKEEGSFMISKVTQPSTKLTSQVNNSNSSNNADSYGMFNKKVDAKFSSGGNAPDKRAEQLVEPLRTARQTPKGVSFLSHGGLSPSDTSKQKQDGSSPKAGDLSNEAHKVPVSINKLKEVSVVAAPKRPRGINFLSFTQSSLDDTSHKTFSNLFSSDYNEKEKSILGDFAEQRQTHSLSFDNGQISQNATENVQNTAAKLQGTIQMPSLSFGGSWDQSAAEKNAHMPSSLKTSPFSNTPSSVQKAVQSTLSFAAKFESNIKLNHSSSVGKLVVPK</sequence>
<evidence type="ECO:0000313" key="9">
    <source>
        <dbReference type="Proteomes" id="UP001634393"/>
    </source>
</evidence>
<protein>
    <recommendedName>
        <fullName evidence="7">C3H1-type domain-containing protein</fullName>
    </recommendedName>
</protein>
<feature type="zinc finger region" description="C3H1-type" evidence="5">
    <location>
        <begin position="476"/>
        <end position="503"/>
    </location>
</feature>
<feature type="compositionally biased region" description="Polar residues" evidence="6">
    <location>
        <begin position="592"/>
        <end position="604"/>
    </location>
</feature>
<accession>A0ABD3RMQ1</accession>
<feature type="domain" description="C3H1-type" evidence="7">
    <location>
        <begin position="505"/>
        <end position="532"/>
    </location>
</feature>
<dbReference type="Pfam" id="PF14608">
    <property type="entry name" value="zf-CCCH_2"/>
    <property type="match status" value="2"/>
</dbReference>
<feature type="compositionally biased region" description="Polar residues" evidence="6">
    <location>
        <begin position="809"/>
        <end position="820"/>
    </location>
</feature>
<feature type="zinc finger region" description="C3H1-type" evidence="5">
    <location>
        <begin position="535"/>
        <end position="558"/>
    </location>
</feature>
<organism evidence="8 9">
    <name type="scientific">Penstemon smallii</name>
    <dbReference type="NCBI Taxonomy" id="265156"/>
    <lineage>
        <taxon>Eukaryota</taxon>
        <taxon>Viridiplantae</taxon>
        <taxon>Streptophyta</taxon>
        <taxon>Embryophyta</taxon>
        <taxon>Tracheophyta</taxon>
        <taxon>Spermatophyta</taxon>
        <taxon>Magnoliopsida</taxon>
        <taxon>eudicotyledons</taxon>
        <taxon>Gunneridae</taxon>
        <taxon>Pentapetalae</taxon>
        <taxon>asterids</taxon>
        <taxon>lamiids</taxon>
        <taxon>Lamiales</taxon>
        <taxon>Plantaginaceae</taxon>
        <taxon>Cheloneae</taxon>
        <taxon>Penstemon</taxon>
    </lineage>
</organism>
<keyword evidence="2" id="KW-0677">Repeat</keyword>
<feature type="zinc finger region" description="C3H1-type" evidence="5">
    <location>
        <begin position="505"/>
        <end position="532"/>
    </location>
</feature>
<reference evidence="8 9" key="1">
    <citation type="submission" date="2024-12" db="EMBL/GenBank/DDBJ databases">
        <title>The unique morphological basis and parallel evolutionary history of personate flowers in Penstemon.</title>
        <authorList>
            <person name="Depatie T.H."/>
            <person name="Wessinger C.A."/>
        </authorList>
    </citation>
    <scope>NUCLEOTIDE SEQUENCE [LARGE SCALE GENOMIC DNA]</scope>
    <source>
        <strain evidence="8">WTNN_2</strain>
        <tissue evidence="8">Leaf</tissue>
    </source>
</reference>
<feature type="domain" description="C3H1-type" evidence="7">
    <location>
        <begin position="476"/>
        <end position="503"/>
    </location>
</feature>
<feature type="region of interest" description="Disordered" evidence="6">
    <location>
        <begin position="232"/>
        <end position="252"/>
    </location>
</feature>
<comment type="caution">
    <text evidence="8">The sequence shown here is derived from an EMBL/GenBank/DDBJ whole genome shotgun (WGS) entry which is preliminary data.</text>
</comment>
<feature type="region of interest" description="Disordered" evidence="6">
    <location>
        <begin position="414"/>
        <end position="459"/>
    </location>
</feature>
<dbReference type="InterPro" id="IPR036855">
    <property type="entry name" value="Znf_CCCH_sf"/>
</dbReference>
<keyword evidence="4 5" id="KW-0862">Zinc</keyword>
<keyword evidence="1 5" id="KW-0479">Metal-binding</keyword>
<feature type="compositionally biased region" description="Basic and acidic residues" evidence="6">
    <location>
        <begin position="572"/>
        <end position="586"/>
    </location>
</feature>
<feature type="compositionally biased region" description="Basic and acidic residues" evidence="6">
    <location>
        <begin position="232"/>
        <end position="241"/>
    </location>
</feature>
<evidence type="ECO:0000256" key="5">
    <source>
        <dbReference type="PROSITE-ProRule" id="PRU00723"/>
    </source>
</evidence>
<feature type="region of interest" description="Disordered" evidence="6">
    <location>
        <begin position="644"/>
        <end position="690"/>
    </location>
</feature>
<dbReference type="Gene3D" id="4.10.1000.10">
    <property type="entry name" value="Zinc finger, CCCH-type"/>
    <property type="match status" value="1"/>
</dbReference>
<evidence type="ECO:0000256" key="1">
    <source>
        <dbReference type="ARBA" id="ARBA00022723"/>
    </source>
</evidence>
<gene>
    <name evidence="8" type="ORF">ACJIZ3_015446</name>
</gene>
<feature type="region of interest" description="Disordered" evidence="6">
    <location>
        <begin position="564"/>
        <end position="617"/>
    </location>
</feature>
<dbReference type="PANTHER" id="PTHR13119">
    <property type="entry name" value="ZINC FINGER CCCH DOMAIN-CONTAINING PROTEI"/>
    <property type="match status" value="1"/>
</dbReference>
<evidence type="ECO:0000313" key="8">
    <source>
        <dbReference type="EMBL" id="KAL3814178.1"/>
    </source>
</evidence>
<name>A0ABD3RMQ1_9LAMI</name>
<dbReference type="InterPro" id="IPR000571">
    <property type="entry name" value="Znf_CCCH"/>
</dbReference>
<dbReference type="InterPro" id="IPR045124">
    <property type="entry name" value="Su(sable)-like"/>
</dbReference>
<dbReference type="AlphaFoldDB" id="A0ABD3RMQ1"/>
<evidence type="ECO:0000256" key="4">
    <source>
        <dbReference type="ARBA" id="ARBA00022833"/>
    </source>
</evidence>
<evidence type="ECO:0000259" key="7">
    <source>
        <dbReference type="PROSITE" id="PS50103"/>
    </source>
</evidence>
<keyword evidence="9" id="KW-1185">Reference proteome</keyword>
<dbReference type="SMART" id="SM00356">
    <property type="entry name" value="ZnF_C3H1"/>
    <property type="match status" value="3"/>
</dbReference>
<feature type="region of interest" description="Disordered" evidence="6">
    <location>
        <begin position="798"/>
        <end position="820"/>
    </location>
</feature>
<dbReference type="Proteomes" id="UP001634393">
    <property type="component" value="Unassembled WGS sequence"/>
</dbReference>
<evidence type="ECO:0000256" key="2">
    <source>
        <dbReference type="ARBA" id="ARBA00022737"/>
    </source>
</evidence>
<evidence type="ECO:0000256" key="6">
    <source>
        <dbReference type="SAM" id="MobiDB-lite"/>
    </source>
</evidence>
<dbReference type="GO" id="GO:0045892">
    <property type="term" value="P:negative regulation of DNA-templated transcription"/>
    <property type="evidence" value="ECO:0007669"/>
    <property type="project" value="UniProtKB-ARBA"/>
</dbReference>
<feature type="domain" description="C3H1-type" evidence="7">
    <location>
        <begin position="535"/>
        <end position="558"/>
    </location>
</feature>
<dbReference type="PROSITE" id="PS50103">
    <property type="entry name" value="ZF_C3H1"/>
    <property type="match status" value="3"/>
</dbReference>
<evidence type="ECO:0000256" key="3">
    <source>
        <dbReference type="ARBA" id="ARBA00022771"/>
    </source>
</evidence>
<feature type="compositionally biased region" description="Basic residues" evidence="6">
    <location>
        <begin position="432"/>
        <end position="454"/>
    </location>
</feature>
<keyword evidence="3 5" id="KW-0863">Zinc-finger</keyword>
<dbReference type="EMBL" id="JBJXBP010000008">
    <property type="protein sequence ID" value="KAL3814178.1"/>
    <property type="molecule type" value="Genomic_DNA"/>
</dbReference>